<dbReference type="EMBL" id="BMJO01000003">
    <property type="protein sequence ID" value="GGE53237.1"/>
    <property type="molecule type" value="Genomic_DNA"/>
</dbReference>
<dbReference type="InterPro" id="IPR025714">
    <property type="entry name" value="Methyltranfer_dom"/>
</dbReference>
<evidence type="ECO:0000313" key="2">
    <source>
        <dbReference type="EMBL" id="GGE53237.1"/>
    </source>
</evidence>
<dbReference type="RefSeq" id="WP_229676783.1">
    <property type="nucleotide sequence ID" value="NZ_BMJO01000003.1"/>
</dbReference>
<dbReference type="PANTHER" id="PTHR13369">
    <property type="match status" value="1"/>
</dbReference>
<comment type="caution">
    <text evidence="3">The sequence shown here is derived from an EMBL/GenBank/DDBJ whole genome shotgun (WGS) entry which is preliminary data.</text>
</comment>
<evidence type="ECO:0000313" key="5">
    <source>
        <dbReference type="Proteomes" id="UP000622648"/>
    </source>
</evidence>
<dbReference type="EMBL" id="SLWO01000002">
    <property type="protein sequence ID" value="TCO28982.1"/>
    <property type="molecule type" value="Genomic_DNA"/>
</dbReference>
<sequence length="401" mass="45795">MMVFSEHIAQFISALEVSLNERNFVKISLGNYKGTEEALKQILVRKVVIRREEKFAFTFRYKTRDVVKNFNSDEAINLIAEYMQNGFKIATLFTTANDLIFEELNNGKIVIREINASIKEVPADSHDKAKERLIKPDSKSYLNELKITDTEGKVYKNAQDKFRQINHYIEILSALIKELPEGTIKKVADMGSGKGYLTFALYDYLHSVLKLESEVIGVEYRQDMVDLCNEVAKKSSFDQLDFVQGTIEDYDAKDVNLLIALHACDTATDDAIFKGIKANAELIVVAPCCHKQIRREIEKNKVKNDVSFLTKHGIFLERQAEMVTDGIRALILEYFGYKTKVFEFISDVHTPKNVLVVGVKRGESLKTKAESERQAEILQKIKASKAYFGIGYHHLERLLEL</sequence>
<name>A0A4R2HIF7_9SPHI</name>
<gene>
    <name evidence="3" type="ORF">EV200_102401</name>
    <name evidence="2" type="ORF">GCM10011413_19480</name>
</gene>
<dbReference type="Proteomes" id="UP000622648">
    <property type="component" value="Unassembled WGS sequence"/>
</dbReference>
<reference evidence="2" key="4">
    <citation type="submission" date="2024-05" db="EMBL/GenBank/DDBJ databases">
        <authorList>
            <person name="Sun Q."/>
            <person name="Zhou Y."/>
        </authorList>
    </citation>
    <scope>NUCLEOTIDE SEQUENCE</scope>
    <source>
        <strain evidence="2">CGMCC 1.15644</strain>
    </source>
</reference>
<reference evidence="2" key="1">
    <citation type="journal article" date="2014" name="Int. J. Syst. Evol. Microbiol.">
        <title>Complete genome of a new Firmicutes species belonging to the dominant human colonic microbiota ('Ruminococcus bicirculans') reveals two chromosomes and a selective capacity to utilize plant glucans.</title>
        <authorList>
            <consortium name="NISC Comparative Sequencing Program"/>
            <person name="Wegmann U."/>
            <person name="Louis P."/>
            <person name="Goesmann A."/>
            <person name="Henrissat B."/>
            <person name="Duncan S.H."/>
            <person name="Flint H.J."/>
        </authorList>
    </citation>
    <scope>NUCLEOTIDE SEQUENCE</scope>
    <source>
        <strain evidence="2">CGMCC 1.15644</strain>
    </source>
</reference>
<dbReference type="Pfam" id="PF13679">
    <property type="entry name" value="Methyltransf_32"/>
    <property type="match status" value="1"/>
</dbReference>
<dbReference type="CDD" id="cd02440">
    <property type="entry name" value="AdoMet_MTases"/>
    <property type="match status" value="1"/>
</dbReference>
<dbReference type="GO" id="GO:0008168">
    <property type="term" value="F:methyltransferase activity"/>
    <property type="evidence" value="ECO:0007669"/>
    <property type="project" value="UniProtKB-KW"/>
</dbReference>
<reference evidence="3 4" key="3">
    <citation type="submission" date="2019-03" db="EMBL/GenBank/DDBJ databases">
        <title>Genomic Encyclopedia of Type Strains, Phase IV (KMG-IV): sequencing the most valuable type-strain genomes for metagenomic binning, comparative biology and taxonomic classification.</title>
        <authorList>
            <person name="Goeker M."/>
        </authorList>
    </citation>
    <scope>NUCLEOTIDE SEQUENCE [LARGE SCALE GENOMIC DNA]</scope>
    <source>
        <strain evidence="3 4">DSM 103236</strain>
    </source>
</reference>
<keyword evidence="3" id="KW-0489">Methyltransferase</keyword>
<keyword evidence="5" id="KW-1185">Reference proteome</keyword>
<accession>A0A4R2HIF7</accession>
<reference evidence="5" key="2">
    <citation type="journal article" date="2019" name="Int. J. Syst. Evol. Microbiol.">
        <title>The Global Catalogue of Microorganisms (GCM) 10K type strain sequencing project: providing services to taxonomists for standard genome sequencing and annotation.</title>
        <authorList>
            <consortium name="The Broad Institute Genomics Platform"/>
            <consortium name="The Broad Institute Genome Sequencing Center for Infectious Disease"/>
            <person name="Wu L."/>
            <person name="Ma J."/>
        </authorList>
    </citation>
    <scope>NUCLEOTIDE SEQUENCE [LARGE SCALE GENOMIC DNA]</scope>
    <source>
        <strain evidence="5">CGMCC 1.15644</strain>
    </source>
</reference>
<dbReference type="Proteomes" id="UP000295684">
    <property type="component" value="Unassembled WGS sequence"/>
</dbReference>
<evidence type="ECO:0000313" key="3">
    <source>
        <dbReference type="EMBL" id="TCO28982.1"/>
    </source>
</evidence>
<evidence type="ECO:0000259" key="1">
    <source>
        <dbReference type="Pfam" id="PF13679"/>
    </source>
</evidence>
<dbReference type="GO" id="GO:0032259">
    <property type="term" value="P:methylation"/>
    <property type="evidence" value="ECO:0007669"/>
    <property type="project" value="UniProtKB-KW"/>
</dbReference>
<proteinExistence type="predicted"/>
<evidence type="ECO:0000313" key="4">
    <source>
        <dbReference type="Proteomes" id="UP000295684"/>
    </source>
</evidence>
<dbReference type="PANTHER" id="PTHR13369:SF3">
    <property type="entry name" value="METHYLTRANSFERASE DOMAIN-CONTAINING PROTEIN"/>
    <property type="match status" value="1"/>
</dbReference>
<dbReference type="Gene3D" id="3.40.50.150">
    <property type="entry name" value="Vaccinia Virus protein VP39"/>
    <property type="match status" value="1"/>
</dbReference>
<dbReference type="SUPFAM" id="SSF53335">
    <property type="entry name" value="S-adenosyl-L-methionine-dependent methyltransferases"/>
    <property type="match status" value="1"/>
</dbReference>
<protein>
    <submittedName>
        <fullName evidence="2 3">Methyltransferase</fullName>
    </submittedName>
</protein>
<dbReference type="InterPro" id="IPR029063">
    <property type="entry name" value="SAM-dependent_MTases_sf"/>
</dbReference>
<feature type="domain" description="Methyltransferase" evidence="1">
    <location>
        <begin position="160"/>
        <end position="295"/>
    </location>
</feature>
<dbReference type="GO" id="GO:0005737">
    <property type="term" value="C:cytoplasm"/>
    <property type="evidence" value="ECO:0007669"/>
    <property type="project" value="TreeGrafter"/>
</dbReference>
<keyword evidence="3" id="KW-0808">Transferase</keyword>
<dbReference type="AlphaFoldDB" id="A0A4R2HIF7"/>
<organism evidence="3 4">
    <name type="scientific">Pedobacter psychrotolerans</name>
    <dbReference type="NCBI Taxonomy" id="1843235"/>
    <lineage>
        <taxon>Bacteria</taxon>
        <taxon>Pseudomonadati</taxon>
        <taxon>Bacteroidota</taxon>
        <taxon>Sphingobacteriia</taxon>
        <taxon>Sphingobacteriales</taxon>
        <taxon>Sphingobacteriaceae</taxon>
        <taxon>Pedobacter</taxon>
    </lineage>
</organism>